<dbReference type="WBParaSite" id="PDA_v2.g11680.t1">
    <property type="protein sequence ID" value="PDA_v2.g11680.t1"/>
    <property type="gene ID" value="PDA_v2.g11680"/>
</dbReference>
<accession>A0A914P1J7</accession>
<dbReference type="AlphaFoldDB" id="A0A914P1J7"/>
<keyword evidence="1" id="KW-1185">Reference proteome</keyword>
<name>A0A914P1J7_9BILA</name>
<sequence length="87" mass="9765">MKELEFLTHSGNVKSFQIIGQIFYPNDIPVPPEDLLALVPNATTVGFASNTNIKTTDELGACFEHKIEVKDYDTLSEDFTAEFLQKQ</sequence>
<evidence type="ECO:0000313" key="2">
    <source>
        <dbReference type="WBParaSite" id="PDA_v2.g11680.t1"/>
    </source>
</evidence>
<reference evidence="2" key="1">
    <citation type="submission" date="2022-11" db="UniProtKB">
        <authorList>
            <consortium name="WormBaseParasite"/>
        </authorList>
    </citation>
    <scope>IDENTIFICATION</scope>
</reference>
<organism evidence="1 2">
    <name type="scientific">Panagrolaimus davidi</name>
    <dbReference type="NCBI Taxonomy" id="227884"/>
    <lineage>
        <taxon>Eukaryota</taxon>
        <taxon>Metazoa</taxon>
        <taxon>Ecdysozoa</taxon>
        <taxon>Nematoda</taxon>
        <taxon>Chromadorea</taxon>
        <taxon>Rhabditida</taxon>
        <taxon>Tylenchina</taxon>
        <taxon>Panagrolaimomorpha</taxon>
        <taxon>Panagrolaimoidea</taxon>
        <taxon>Panagrolaimidae</taxon>
        <taxon>Panagrolaimus</taxon>
    </lineage>
</organism>
<proteinExistence type="predicted"/>
<evidence type="ECO:0000313" key="1">
    <source>
        <dbReference type="Proteomes" id="UP000887578"/>
    </source>
</evidence>
<protein>
    <submittedName>
        <fullName evidence="2">Carbamoylphosphate synthase domain protein</fullName>
    </submittedName>
</protein>
<dbReference type="Proteomes" id="UP000887578">
    <property type="component" value="Unplaced"/>
</dbReference>